<organism evidence="2 3">
    <name type="scientific">Glomerella acutata</name>
    <name type="common">Colletotrichum acutatum</name>
    <dbReference type="NCBI Taxonomy" id="27357"/>
    <lineage>
        <taxon>Eukaryota</taxon>
        <taxon>Fungi</taxon>
        <taxon>Dikarya</taxon>
        <taxon>Ascomycota</taxon>
        <taxon>Pezizomycotina</taxon>
        <taxon>Sordariomycetes</taxon>
        <taxon>Hypocreomycetidae</taxon>
        <taxon>Glomerellales</taxon>
        <taxon>Glomerellaceae</taxon>
        <taxon>Colletotrichum</taxon>
        <taxon>Colletotrichum acutatum species complex</taxon>
    </lineage>
</organism>
<sequence length="274" mass="30585">MQNDEILVASETRTFRSSEEQTTGHEPGRQLTKLGPGVANSIFDSDGRSWRRRKFSPAPRRRTRTACLGTAGHSGRWEMVDGSWPSVSRLELHRDNVTMWTGKWHGGRGSRSVTLWGPDYQVPTSKTSNNSGTAWRDNVAHNGPFQGYCVDPILPPKRRHIDPIPLIFGSPEYRLPQCGCTTETRDWREAVSKSRSSTKGGTKGLSADSLLVGASTCSWLKSGLRQELRGMRPLSRPTYCRSDSLLSPPLPSFRPDSLATEPDTRLSTTERCHY</sequence>
<name>A0AAD8XIH1_GLOAC</name>
<feature type="region of interest" description="Disordered" evidence="1">
    <location>
        <begin position="1"/>
        <end position="35"/>
    </location>
</feature>
<evidence type="ECO:0000256" key="1">
    <source>
        <dbReference type="SAM" id="MobiDB-lite"/>
    </source>
</evidence>
<dbReference type="AlphaFoldDB" id="A0AAD8XIH1"/>
<reference evidence="2" key="1">
    <citation type="submission" date="2021-12" db="EMBL/GenBank/DDBJ databases">
        <title>Comparative genomics, transcriptomics and evolutionary studies reveal genomic signatures of adaptation to plant cell wall in hemibiotrophic fungi.</title>
        <authorList>
            <consortium name="DOE Joint Genome Institute"/>
            <person name="Baroncelli R."/>
            <person name="Diaz J.F."/>
            <person name="Benocci T."/>
            <person name="Peng M."/>
            <person name="Battaglia E."/>
            <person name="Haridas S."/>
            <person name="Andreopoulos W."/>
            <person name="Labutti K."/>
            <person name="Pangilinan J."/>
            <person name="Floch G.L."/>
            <person name="Makela M.R."/>
            <person name="Henrissat B."/>
            <person name="Grigoriev I.V."/>
            <person name="Crouch J.A."/>
            <person name="De Vries R.P."/>
            <person name="Sukno S.A."/>
            <person name="Thon M.R."/>
        </authorList>
    </citation>
    <scope>NUCLEOTIDE SEQUENCE</scope>
    <source>
        <strain evidence="2">CBS 112980</strain>
    </source>
</reference>
<accession>A0AAD8XIH1</accession>
<evidence type="ECO:0000313" key="2">
    <source>
        <dbReference type="EMBL" id="KAK1727696.1"/>
    </source>
</evidence>
<feature type="compositionally biased region" description="Basic and acidic residues" evidence="1">
    <location>
        <begin position="13"/>
        <end position="28"/>
    </location>
</feature>
<protein>
    <submittedName>
        <fullName evidence="2">Uncharacterized protein</fullName>
    </submittedName>
</protein>
<feature type="region of interest" description="Disordered" evidence="1">
    <location>
        <begin position="251"/>
        <end position="274"/>
    </location>
</feature>
<comment type="caution">
    <text evidence="2">The sequence shown here is derived from an EMBL/GenBank/DDBJ whole genome shotgun (WGS) entry which is preliminary data.</text>
</comment>
<keyword evidence="3" id="KW-1185">Reference proteome</keyword>
<proteinExistence type="predicted"/>
<dbReference type="EMBL" id="JAHMHS010000022">
    <property type="protein sequence ID" value="KAK1727696.1"/>
    <property type="molecule type" value="Genomic_DNA"/>
</dbReference>
<dbReference type="Proteomes" id="UP001244207">
    <property type="component" value="Unassembled WGS sequence"/>
</dbReference>
<dbReference type="RefSeq" id="XP_060367751.1">
    <property type="nucleotide sequence ID" value="XM_060501558.1"/>
</dbReference>
<evidence type="ECO:0000313" key="3">
    <source>
        <dbReference type="Proteomes" id="UP001244207"/>
    </source>
</evidence>
<gene>
    <name evidence="2" type="ORF">BDZ83DRAFT_186593</name>
</gene>
<dbReference type="GeneID" id="85385457"/>
<feature type="compositionally biased region" description="Basic and acidic residues" evidence="1">
    <location>
        <begin position="262"/>
        <end position="274"/>
    </location>
</feature>